<keyword evidence="1" id="KW-0472">Membrane</keyword>
<dbReference type="PANTHER" id="PTHR11161">
    <property type="entry name" value="O-ACYLTRANSFERASE"/>
    <property type="match status" value="1"/>
</dbReference>
<feature type="transmembrane region" description="Helical" evidence="1">
    <location>
        <begin position="366"/>
        <end position="391"/>
    </location>
</feature>
<dbReference type="Pfam" id="PF20146">
    <property type="entry name" value="NRF"/>
    <property type="match status" value="1"/>
</dbReference>
<dbReference type="InterPro" id="IPR052728">
    <property type="entry name" value="O2_lipid_transport_reg"/>
</dbReference>
<keyword evidence="5" id="KW-1185">Reference proteome</keyword>
<sequence length="593" mass="68179">MADGILSGTLSFLGVYDQCLNISVPHAKNKNEVLYHGKYCTIEAVTPLPPKNKVYMLYDNLEALRNFSGTEVVKFLSSKAYLSYFWRYHIGVCIPSGCTEDDLSQLSQFASEYLLLDFQAPHCEIKKEKVEFSRIQVFTIFFCCFLGCLVLLGTWFDIRNKDGNTYYDRIFCRILLCFSLKSNFKRLVSTKTAANSLKCIHGFRFLSITWVVLAHSYFYSGWFSRSFSFLFHTEDMIKEPFGQMIFNGSEAVDSFFFMAGMLVCYVTLKYVKLEGKRFSLKAFLLHRFWRILPCMMHTWFISCEMQLFLMSLLVLLPMLKSEKIGVAINIFIIVVSAVYTGIITYAKKPLPTLSVMFPDPEFRSLGLWYTYGSPISRAGPYFIGFFIGFLILKYPDIKIPKKILIFGWCLAIVSSGTTIFIMAAWFNLRPPTPLEVLMYATFYKVAYTAGIAWMIFCCVTGHGGFINEFLSWKAWVPLSKLSFLIYLIQPIYQTLFIANFRIPNEFTHLHFITQFFGYLCISSLLAMILNLLVESPSLQLEKIIFETAVVKIEKKGIKNENEMLNDIPPITMNGKKDSTIETGFENKSFDSKI</sequence>
<feature type="transmembrane region" description="Helical" evidence="1">
    <location>
        <begin position="512"/>
        <end position="533"/>
    </location>
</feature>
<gene>
    <name evidence="4" type="ORF">HNY73_012405</name>
</gene>
<reference evidence="4" key="1">
    <citation type="journal article" date="2020" name="bioRxiv">
        <title>Chromosome-level reference genome of the European wasp spider Argiope bruennichi: a resource for studies on range expansion and evolutionary adaptation.</title>
        <authorList>
            <person name="Sheffer M.M."/>
            <person name="Hoppe A."/>
            <person name="Krehenwinkel H."/>
            <person name="Uhl G."/>
            <person name="Kuss A.W."/>
            <person name="Jensen L."/>
            <person name="Jensen C."/>
            <person name="Gillespie R.G."/>
            <person name="Hoff K.J."/>
            <person name="Prost S."/>
        </authorList>
    </citation>
    <scope>NUCLEOTIDE SEQUENCE</scope>
</reference>
<evidence type="ECO:0000313" key="4">
    <source>
        <dbReference type="EMBL" id="KAF8782072.1"/>
    </source>
</evidence>
<accession>A0A8T0F0H7</accession>
<feature type="transmembrane region" description="Helical" evidence="1">
    <location>
        <begin position="403"/>
        <end position="426"/>
    </location>
</feature>
<organism evidence="4 5">
    <name type="scientific">Argiope bruennichi</name>
    <name type="common">Wasp spider</name>
    <name type="synonym">Aranea bruennichi</name>
    <dbReference type="NCBI Taxonomy" id="94029"/>
    <lineage>
        <taxon>Eukaryota</taxon>
        <taxon>Metazoa</taxon>
        <taxon>Ecdysozoa</taxon>
        <taxon>Arthropoda</taxon>
        <taxon>Chelicerata</taxon>
        <taxon>Arachnida</taxon>
        <taxon>Araneae</taxon>
        <taxon>Araneomorphae</taxon>
        <taxon>Entelegynae</taxon>
        <taxon>Araneoidea</taxon>
        <taxon>Araneidae</taxon>
        <taxon>Argiope</taxon>
    </lineage>
</organism>
<feature type="domain" description="Nose resistant-to-fluoxetine protein N-terminal" evidence="3">
    <location>
        <begin position="3"/>
        <end position="106"/>
    </location>
</feature>
<dbReference type="InterPro" id="IPR002656">
    <property type="entry name" value="Acyl_transf_3_dom"/>
</dbReference>
<evidence type="ECO:0000259" key="2">
    <source>
        <dbReference type="Pfam" id="PF01757"/>
    </source>
</evidence>
<dbReference type="EMBL" id="JABXBU010001863">
    <property type="protein sequence ID" value="KAF8782072.1"/>
    <property type="molecule type" value="Genomic_DNA"/>
</dbReference>
<feature type="transmembrane region" description="Helical" evidence="1">
    <location>
        <begin position="288"/>
        <end position="314"/>
    </location>
</feature>
<dbReference type="GO" id="GO:0016747">
    <property type="term" value="F:acyltransferase activity, transferring groups other than amino-acyl groups"/>
    <property type="evidence" value="ECO:0007669"/>
    <property type="project" value="InterPro"/>
</dbReference>
<evidence type="ECO:0000259" key="3">
    <source>
        <dbReference type="Pfam" id="PF20146"/>
    </source>
</evidence>
<evidence type="ECO:0000313" key="5">
    <source>
        <dbReference type="Proteomes" id="UP000807504"/>
    </source>
</evidence>
<evidence type="ECO:0000256" key="1">
    <source>
        <dbReference type="SAM" id="Phobius"/>
    </source>
</evidence>
<feature type="transmembrane region" description="Helical" evidence="1">
    <location>
        <begin position="205"/>
        <end position="223"/>
    </location>
</feature>
<feature type="transmembrane region" description="Helical" evidence="1">
    <location>
        <begin position="481"/>
        <end position="500"/>
    </location>
</feature>
<proteinExistence type="predicted"/>
<dbReference type="InterPro" id="IPR006621">
    <property type="entry name" value="Nose-resist-to-fluoxetine_N"/>
</dbReference>
<keyword evidence="1" id="KW-0812">Transmembrane</keyword>
<dbReference type="PANTHER" id="PTHR11161:SF0">
    <property type="entry name" value="O-ACYLTRANSFERASE LIKE PROTEIN"/>
    <property type="match status" value="1"/>
</dbReference>
<reference evidence="4" key="2">
    <citation type="submission" date="2020-06" db="EMBL/GenBank/DDBJ databases">
        <authorList>
            <person name="Sheffer M."/>
        </authorList>
    </citation>
    <scope>NUCLEOTIDE SEQUENCE</scope>
</reference>
<dbReference type="AlphaFoldDB" id="A0A8T0F0H7"/>
<feature type="transmembrane region" description="Helical" evidence="1">
    <location>
        <begin position="326"/>
        <end position="346"/>
    </location>
</feature>
<feature type="transmembrane region" description="Helical" evidence="1">
    <location>
        <begin position="135"/>
        <end position="156"/>
    </location>
</feature>
<feature type="transmembrane region" description="Helical" evidence="1">
    <location>
        <begin position="446"/>
        <end position="469"/>
    </location>
</feature>
<dbReference type="Proteomes" id="UP000807504">
    <property type="component" value="Unassembled WGS sequence"/>
</dbReference>
<name>A0A8T0F0H7_ARGBR</name>
<dbReference type="Pfam" id="PF01757">
    <property type="entry name" value="Acyl_transf_3"/>
    <property type="match status" value="1"/>
</dbReference>
<protein>
    <submittedName>
        <fullName evidence="4">O-acyltransferase like protein like</fullName>
    </submittedName>
</protein>
<feature type="domain" description="Acyltransferase 3" evidence="2">
    <location>
        <begin position="293"/>
        <end position="529"/>
    </location>
</feature>
<comment type="caution">
    <text evidence="4">The sequence shown here is derived from an EMBL/GenBank/DDBJ whole genome shotgun (WGS) entry which is preliminary data.</text>
</comment>
<keyword evidence="1" id="KW-1133">Transmembrane helix</keyword>